<dbReference type="AlphaFoldDB" id="A0A4R6VQ43"/>
<gene>
    <name evidence="6" type="ORF">ATL17_2411</name>
</gene>
<dbReference type="PROSITE" id="PS51077">
    <property type="entry name" value="HTH_ICLR"/>
    <property type="match status" value="1"/>
</dbReference>
<comment type="caution">
    <text evidence="6">The sequence shown here is derived from an EMBL/GenBank/DDBJ whole genome shotgun (WGS) entry which is preliminary data.</text>
</comment>
<dbReference type="InterPro" id="IPR005471">
    <property type="entry name" value="Tscrpt_reg_IclR_N"/>
</dbReference>
<evidence type="ECO:0000313" key="6">
    <source>
        <dbReference type="EMBL" id="TDQ64392.1"/>
    </source>
</evidence>
<dbReference type="RefSeq" id="WP_133573004.1">
    <property type="nucleotide sequence ID" value="NZ_SNYR01000002.1"/>
</dbReference>
<dbReference type="InterPro" id="IPR029016">
    <property type="entry name" value="GAF-like_dom_sf"/>
</dbReference>
<evidence type="ECO:0000259" key="5">
    <source>
        <dbReference type="PROSITE" id="PS51078"/>
    </source>
</evidence>
<dbReference type="GO" id="GO:0003700">
    <property type="term" value="F:DNA-binding transcription factor activity"/>
    <property type="evidence" value="ECO:0007669"/>
    <property type="project" value="TreeGrafter"/>
</dbReference>
<evidence type="ECO:0000256" key="1">
    <source>
        <dbReference type="ARBA" id="ARBA00023015"/>
    </source>
</evidence>
<dbReference type="GO" id="GO:0003677">
    <property type="term" value="F:DNA binding"/>
    <property type="evidence" value="ECO:0007669"/>
    <property type="project" value="UniProtKB-KW"/>
</dbReference>
<protein>
    <submittedName>
        <fullName evidence="6">IclR family transcriptional regulator</fullName>
    </submittedName>
</protein>
<dbReference type="EMBL" id="SNYR01000002">
    <property type="protein sequence ID" value="TDQ64392.1"/>
    <property type="molecule type" value="Genomic_DNA"/>
</dbReference>
<dbReference type="PROSITE" id="PS51078">
    <property type="entry name" value="ICLR_ED"/>
    <property type="match status" value="1"/>
</dbReference>
<dbReference type="OrthoDB" id="8438735at2"/>
<dbReference type="GO" id="GO:0045892">
    <property type="term" value="P:negative regulation of DNA-templated transcription"/>
    <property type="evidence" value="ECO:0007669"/>
    <property type="project" value="TreeGrafter"/>
</dbReference>
<keyword evidence="1" id="KW-0805">Transcription regulation</keyword>
<dbReference type="SUPFAM" id="SSF46785">
    <property type="entry name" value="Winged helix' DNA-binding domain"/>
    <property type="match status" value="1"/>
</dbReference>
<dbReference type="Gene3D" id="1.10.10.10">
    <property type="entry name" value="Winged helix-like DNA-binding domain superfamily/Winged helix DNA-binding domain"/>
    <property type="match status" value="1"/>
</dbReference>
<organism evidence="6 7">
    <name type="scientific">Maritalea mobilis</name>
    <dbReference type="NCBI Taxonomy" id="483324"/>
    <lineage>
        <taxon>Bacteria</taxon>
        <taxon>Pseudomonadati</taxon>
        <taxon>Pseudomonadota</taxon>
        <taxon>Alphaproteobacteria</taxon>
        <taxon>Hyphomicrobiales</taxon>
        <taxon>Devosiaceae</taxon>
        <taxon>Maritalea</taxon>
    </lineage>
</organism>
<dbReference type="SUPFAM" id="SSF55781">
    <property type="entry name" value="GAF domain-like"/>
    <property type="match status" value="1"/>
</dbReference>
<dbReference type="Gene3D" id="3.30.450.40">
    <property type="match status" value="1"/>
</dbReference>
<proteinExistence type="predicted"/>
<keyword evidence="2" id="KW-0238">DNA-binding</keyword>
<dbReference type="PANTHER" id="PTHR30136:SF35">
    <property type="entry name" value="HTH-TYPE TRANSCRIPTIONAL REGULATOR RV1719"/>
    <property type="match status" value="1"/>
</dbReference>
<feature type="domain" description="HTH iclR-type" evidence="4">
    <location>
        <begin position="8"/>
        <end position="70"/>
    </location>
</feature>
<dbReference type="Pfam" id="PF09339">
    <property type="entry name" value="HTH_IclR"/>
    <property type="match status" value="1"/>
</dbReference>
<dbReference type="Proteomes" id="UP000295391">
    <property type="component" value="Unassembled WGS sequence"/>
</dbReference>
<dbReference type="Pfam" id="PF01614">
    <property type="entry name" value="IclR_C"/>
    <property type="match status" value="1"/>
</dbReference>
<dbReference type="InterPro" id="IPR014757">
    <property type="entry name" value="Tscrpt_reg_IclR_C"/>
</dbReference>
<accession>A0A4R6VQ43</accession>
<name>A0A4R6VQ43_9HYPH</name>
<sequence>MREKSSGDGTVGKALSVLDMVAAFGQPVKFNQLLEQSPFPKATLYRLLQTLVHQSMLAFDADQGTYQVGLRVVRLAHAAWKSSSLAPLARPFVDALAQQTGDIVHLAQFDAGQVLYIDKRKADDRFETLAQVGNVAPAYCTGVGKAMLAFLPPHQLQTALQQQAFHAFTPATLQSTDALLQELSTIKAESVAYDREEHEVGTISIAAPIFGHGQRLLGAISIATSTARKSLGELTAHKAELLKTATQIGDAAAAWHAPV</sequence>
<reference evidence="6 7" key="1">
    <citation type="submission" date="2019-03" db="EMBL/GenBank/DDBJ databases">
        <title>Genomic Encyclopedia of Type Strains, Phase III (KMG-III): the genomes of soil and plant-associated and newly described type strains.</title>
        <authorList>
            <person name="Whitman W."/>
        </authorList>
    </citation>
    <scope>NUCLEOTIDE SEQUENCE [LARGE SCALE GENOMIC DNA]</scope>
    <source>
        <strain evidence="6 7">CGMCC 1.7002</strain>
    </source>
</reference>
<dbReference type="PANTHER" id="PTHR30136">
    <property type="entry name" value="HELIX-TURN-HELIX TRANSCRIPTIONAL REGULATOR, ICLR FAMILY"/>
    <property type="match status" value="1"/>
</dbReference>
<dbReference type="InterPro" id="IPR050707">
    <property type="entry name" value="HTH_MetabolicPath_Reg"/>
</dbReference>
<evidence type="ECO:0000256" key="3">
    <source>
        <dbReference type="ARBA" id="ARBA00023163"/>
    </source>
</evidence>
<dbReference type="SMART" id="SM00346">
    <property type="entry name" value="HTH_ICLR"/>
    <property type="match status" value="1"/>
</dbReference>
<evidence type="ECO:0000256" key="2">
    <source>
        <dbReference type="ARBA" id="ARBA00023125"/>
    </source>
</evidence>
<evidence type="ECO:0000313" key="7">
    <source>
        <dbReference type="Proteomes" id="UP000295391"/>
    </source>
</evidence>
<keyword evidence="7" id="KW-1185">Reference proteome</keyword>
<dbReference type="InterPro" id="IPR036390">
    <property type="entry name" value="WH_DNA-bd_sf"/>
</dbReference>
<evidence type="ECO:0000259" key="4">
    <source>
        <dbReference type="PROSITE" id="PS51077"/>
    </source>
</evidence>
<dbReference type="InterPro" id="IPR036388">
    <property type="entry name" value="WH-like_DNA-bd_sf"/>
</dbReference>
<keyword evidence="3" id="KW-0804">Transcription</keyword>
<feature type="domain" description="IclR-ED" evidence="5">
    <location>
        <begin position="71"/>
        <end position="254"/>
    </location>
</feature>